<dbReference type="STRING" id="1206085.SAMN05443575_1427"/>
<sequence length="204" mass="22413">MTTAANATTTRTALAVLDTLPVRGRAPRTGYDRERFGPAWTDDNDVAEGHNGCDTRNDVLRRDLDRDVVRPGTHGCVVLTGVLHDPYTGAAIAFTRGARTSSAVQIDHVVALSNAWQTGAQQLSERRRRDLANDPRELLAVDGPTNQAKGDGDAATWLPPNKRYRCAYVARQIAVKAAYRLWVTRPERDAMTRVLARCPTHRAG</sequence>
<dbReference type="AlphaFoldDB" id="A0A1M5H7V6"/>
<name>A0A1M5H7V6_9ACTN</name>
<dbReference type="Proteomes" id="UP000186132">
    <property type="component" value="Unassembled WGS sequence"/>
</dbReference>
<evidence type="ECO:0000313" key="2">
    <source>
        <dbReference type="EMBL" id="SHG12077.1"/>
    </source>
</evidence>
<proteinExistence type="predicted"/>
<dbReference type="EMBL" id="FQVU01000002">
    <property type="protein sequence ID" value="SHG12077.1"/>
    <property type="molecule type" value="Genomic_DNA"/>
</dbReference>
<evidence type="ECO:0000259" key="1">
    <source>
        <dbReference type="Pfam" id="PF07510"/>
    </source>
</evidence>
<dbReference type="PANTHER" id="PTHR24094">
    <property type="entry name" value="SECRETED PROTEIN"/>
    <property type="match status" value="1"/>
</dbReference>
<dbReference type="RefSeq" id="WP_073388056.1">
    <property type="nucleotide sequence ID" value="NZ_FQVU01000002.1"/>
</dbReference>
<accession>A0A1M5H7V6</accession>
<dbReference type="PANTHER" id="PTHR24094:SF15">
    <property type="entry name" value="AMP-DEPENDENT SYNTHETASE_LIGASE DOMAIN-CONTAINING PROTEIN-RELATED"/>
    <property type="match status" value="1"/>
</dbReference>
<protein>
    <recommendedName>
        <fullName evidence="1">GmrSD restriction endonucleases C-terminal domain-containing protein</fullName>
    </recommendedName>
</protein>
<feature type="domain" description="GmrSD restriction endonucleases C-terminal" evidence="1">
    <location>
        <begin position="54"/>
        <end position="194"/>
    </location>
</feature>
<organism evidence="2 3">
    <name type="scientific">Jatrophihabitans endophyticus</name>
    <dbReference type="NCBI Taxonomy" id="1206085"/>
    <lineage>
        <taxon>Bacteria</taxon>
        <taxon>Bacillati</taxon>
        <taxon>Actinomycetota</taxon>
        <taxon>Actinomycetes</taxon>
        <taxon>Jatrophihabitantales</taxon>
        <taxon>Jatrophihabitantaceae</taxon>
        <taxon>Jatrophihabitans</taxon>
    </lineage>
</organism>
<evidence type="ECO:0000313" key="3">
    <source>
        <dbReference type="Proteomes" id="UP000186132"/>
    </source>
</evidence>
<dbReference type="InterPro" id="IPR011089">
    <property type="entry name" value="GmrSD_C"/>
</dbReference>
<keyword evidence="3" id="KW-1185">Reference proteome</keyword>
<dbReference type="Pfam" id="PF07510">
    <property type="entry name" value="GmrSD_C"/>
    <property type="match status" value="1"/>
</dbReference>
<reference evidence="2 3" key="1">
    <citation type="submission" date="2016-11" db="EMBL/GenBank/DDBJ databases">
        <authorList>
            <person name="Jaros S."/>
            <person name="Januszkiewicz K."/>
            <person name="Wedrychowicz H."/>
        </authorList>
    </citation>
    <scope>NUCLEOTIDE SEQUENCE [LARGE SCALE GENOMIC DNA]</scope>
    <source>
        <strain evidence="2 3">DSM 45627</strain>
    </source>
</reference>
<gene>
    <name evidence="2" type="ORF">SAMN05443575_1427</name>
</gene>